<gene>
    <name evidence="1" type="ORF">FGIG_06275</name>
</gene>
<dbReference type="EMBL" id="SUNJ01006011">
    <property type="protein sequence ID" value="TPP63140.1"/>
    <property type="molecule type" value="Genomic_DNA"/>
</dbReference>
<keyword evidence="2" id="KW-1185">Reference proteome</keyword>
<comment type="caution">
    <text evidence="1">The sequence shown here is derived from an EMBL/GenBank/DDBJ whole genome shotgun (WGS) entry which is preliminary data.</text>
</comment>
<dbReference type="STRING" id="46835.A0A504Z0I7"/>
<sequence>MASASRSQKNANAEPFEVEFNHIFSKFFRVFRRFSDVLSVWKNCTMLVCVPIVQSFVATNALEASLHIYELINCRWADEVTQQLDNLQSQALSARQSSQNDCTSGSVGDSNFLLFVFVGIVTLNIPNTDLYH</sequence>
<name>A0A504Z0I7_FASGI</name>
<reference evidence="1 2" key="1">
    <citation type="submission" date="2019-04" db="EMBL/GenBank/DDBJ databases">
        <title>Annotation for the trematode Fasciola gigantica.</title>
        <authorList>
            <person name="Choi Y.-J."/>
        </authorList>
    </citation>
    <scope>NUCLEOTIDE SEQUENCE [LARGE SCALE GENOMIC DNA]</scope>
    <source>
        <strain evidence="1">Uganda_cow_1</strain>
    </source>
</reference>
<organism evidence="1 2">
    <name type="scientific">Fasciola gigantica</name>
    <name type="common">Giant liver fluke</name>
    <dbReference type="NCBI Taxonomy" id="46835"/>
    <lineage>
        <taxon>Eukaryota</taxon>
        <taxon>Metazoa</taxon>
        <taxon>Spiralia</taxon>
        <taxon>Lophotrochozoa</taxon>
        <taxon>Platyhelminthes</taxon>
        <taxon>Trematoda</taxon>
        <taxon>Digenea</taxon>
        <taxon>Plagiorchiida</taxon>
        <taxon>Echinostomata</taxon>
        <taxon>Echinostomatoidea</taxon>
        <taxon>Fasciolidae</taxon>
        <taxon>Fasciola</taxon>
    </lineage>
</organism>
<evidence type="ECO:0000313" key="2">
    <source>
        <dbReference type="Proteomes" id="UP000316759"/>
    </source>
</evidence>
<evidence type="ECO:0000313" key="1">
    <source>
        <dbReference type="EMBL" id="TPP63140.1"/>
    </source>
</evidence>
<proteinExistence type="predicted"/>
<protein>
    <submittedName>
        <fullName evidence="1">E3 ubiquitin-protein ligase TRIM37</fullName>
    </submittedName>
</protein>
<dbReference type="OrthoDB" id="192247at2759"/>
<accession>A0A504Z0I7</accession>
<dbReference type="AlphaFoldDB" id="A0A504Z0I7"/>
<dbReference type="Proteomes" id="UP000316759">
    <property type="component" value="Unassembled WGS sequence"/>
</dbReference>